<feature type="transmembrane region" description="Helical" evidence="8">
    <location>
        <begin position="141"/>
        <end position="164"/>
    </location>
</feature>
<dbReference type="VEuPathDB" id="MicrosporidiaDB:THOM_0887"/>
<feature type="domain" description="RING-CH-type" evidence="9">
    <location>
        <begin position="1"/>
        <end position="75"/>
    </location>
</feature>
<dbReference type="Pfam" id="PF12906">
    <property type="entry name" value="RINGv"/>
    <property type="match status" value="1"/>
</dbReference>
<dbReference type="GO" id="GO:0016020">
    <property type="term" value="C:membrane"/>
    <property type="evidence" value="ECO:0007669"/>
    <property type="project" value="UniProtKB-SubCell"/>
</dbReference>
<dbReference type="InterPro" id="IPR011016">
    <property type="entry name" value="Znf_RING-CH"/>
</dbReference>
<evidence type="ECO:0000256" key="3">
    <source>
        <dbReference type="ARBA" id="ARBA00022723"/>
    </source>
</evidence>
<evidence type="ECO:0000313" key="11">
    <source>
        <dbReference type="Proteomes" id="UP000011185"/>
    </source>
</evidence>
<keyword evidence="5" id="KW-0862">Zinc</keyword>
<dbReference type="InParanoid" id="L7JZE2"/>
<evidence type="ECO:0000256" key="8">
    <source>
        <dbReference type="SAM" id="Phobius"/>
    </source>
</evidence>
<feature type="transmembrane region" description="Helical" evidence="8">
    <location>
        <begin position="176"/>
        <end position="205"/>
    </location>
</feature>
<evidence type="ECO:0000256" key="5">
    <source>
        <dbReference type="ARBA" id="ARBA00022833"/>
    </source>
</evidence>
<protein>
    <recommendedName>
        <fullName evidence="9">RING-CH-type domain-containing protein</fullName>
    </recommendedName>
</protein>
<dbReference type="OMA" id="DEWIRPC"/>
<dbReference type="SMART" id="SM00744">
    <property type="entry name" value="RINGv"/>
    <property type="match status" value="1"/>
</dbReference>
<keyword evidence="11" id="KW-1185">Reference proteome</keyword>
<evidence type="ECO:0000313" key="10">
    <source>
        <dbReference type="EMBL" id="ELQ76127.1"/>
    </source>
</evidence>
<dbReference type="GO" id="GO:0008270">
    <property type="term" value="F:zinc ion binding"/>
    <property type="evidence" value="ECO:0007669"/>
    <property type="project" value="UniProtKB-KW"/>
</dbReference>
<keyword evidence="4" id="KW-0863">Zinc-finger</keyword>
<gene>
    <name evidence="10" type="ORF">THOM_0887</name>
</gene>
<evidence type="ECO:0000256" key="6">
    <source>
        <dbReference type="ARBA" id="ARBA00022989"/>
    </source>
</evidence>
<sequence>MESKTCWICLRTDNTEDKDEEDGVSEQAPSDEWIRPCHCKGSIKWVHSRCFYKYIMNQTKSKLRCIFCQTKYNIIIRDYLFIHIFEFLNSFFMNVILAFSFLFLVVSLYLILFVYGLSVMLAATGLETTQSLFYRTEDDMLLFDYIGIARALLGIPLLPLSILYSNFKTYSFLSHIIPVIIIIDIPRLSISNVLFSSLPILYFLYRVVINYIKEKVSDTSDGSRHDDDSRTEIIFNDFNIPVKDVGIALLTPYIAAVMGFAVRRKASYSGTLLGGAMVTFTIDFSNIMYRIL</sequence>
<dbReference type="AlphaFoldDB" id="L7JZE2"/>
<dbReference type="OrthoDB" id="5817083at2759"/>
<evidence type="ECO:0000256" key="2">
    <source>
        <dbReference type="ARBA" id="ARBA00022692"/>
    </source>
</evidence>
<proteinExistence type="predicted"/>
<comment type="subcellular location">
    <subcellularLocation>
        <location evidence="1">Membrane</location>
        <topology evidence="1">Multi-pass membrane protein</topology>
    </subcellularLocation>
</comment>
<dbReference type="Proteomes" id="UP000011185">
    <property type="component" value="Unassembled WGS sequence"/>
</dbReference>
<feature type="transmembrane region" description="Helical" evidence="8">
    <location>
        <begin position="245"/>
        <end position="262"/>
    </location>
</feature>
<dbReference type="EMBL" id="JH993870">
    <property type="protein sequence ID" value="ELQ76127.1"/>
    <property type="molecule type" value="Genomic_DNA"/>
</dbReference>
<keyword evidence="7 8" id="KW-0472">Membrane</keyword>
<keyword evidence="3" id="KW-0479">Metal-binding</keyword>
<evidence type="ECO:0000256" key="4">
    <source>
        <dbReference type="ARBA" id="ARBA00022771"/>
    </source>
</evidence>
<dbReference type="SUPFAM" id="SSF57850">
    <property type="entry name" value="RING/U-box"/>
    <property type="match status" value="1"/>
</dbReference>
<organism evidence="10 11">
    <name type="scientific">Trachipleistophora hominis</name>
    <name type="common">Microsporidian parasite</name>
    <dbReference type="NCBI Taxonomy" id="72359"/>
    <lineage>
        <taxon>Eukaryota</taxon>
        <taxon>Fungi</taxon>
        <taxon>Fungi incertae sedis</taxon>
        <taxon>Microsporidia</taxon>
        <taxon>Pleistophoridae</taxon>
        <taxon>Trachipleistophora</taxon>
    </lineage>
</organism>
<keyword evidence="2 8" id="KW-0812">Transmembrane</keyword>
<reference evidence="10 11" key="1">
    <citation type="journal article" date="2012" name="PLoS Pathog.">
        <title>The genome of the obligate intracellular parasite Trachipleistophora hominis: new insights into microsporidian genome dynamics and reductive evolution.</title>
        <authorList>
            <person name="Heinz E."/>
            <person name="Williams T.A."/>
            <person name="Nakjang S."/>
            <person name="Noel C.J."/>
            <person name="Swan D.C."/>
            <person name="Goldberg A.V."/>
            <person name="Harris S.R."/>
            <person name="Weinmaier T."/>
            <person name="Markert S."/>
            <person name="Becher D."/>
            <person name="Bernhardt J."/>
            <person name="Dagan T."/>
            <person name="Hacker C."/>
            <person name="Lucocq J.M."/>
            <person name="Schweder T."/>
            <person name="Rattei T."/>
            <person name="Hall N."/>
            <person name="Hirt R.P."/>
            <person name="Embley T.M."/>
        </authorList>
    </citation>
    <scope>NUCLEOTIDE SEQUENCE [LARGE SCALE GENOMIC DNA]</scope>
</reference>
<dbReference type="Gene3D" id="3.30.40.10">
    <property type="entry name" value="Zinc/RING finger domain, C3HC4 (zinc finger)"/>
    <property type="match status" value="1"/>
</dbReference>
<evidence type="ECO:0000259" key="9">
    <source>
        <dbReference type="PROSITE" id="PS51292"/>
    </source>
</evidence>
<keyword evidence="6 8" id="KW-1133">Transmembrane helix</keyword>
<name>L7JZE2_TRAHO</name>
<accession>L7JZE2</accession>
<dbReference type="InterPro" id="IPR013083">
    <property type="entry name" value="Znf_RING/FYVE/PHD"/>
</dbReference>
<feature type="transmembrane region" description="Helical" evidence="8">
    <location>
        <begin position="268"/>
        <end position="289"/>
    </location>
</feature>
<evidence type="ECO:0000256" key="1">
    <source>
        <dbReference type="ARBA" id="ARBA00004141"/>
    </source>
</evidence>
<dbReference type="HOGENOM" id="CLU_953724_0_0_1"/>
<dbReference type="PANTHER" id="PTHR46283">
    <property type="entry name" value="E3 UBIQUITIN-PROTEIN LIGASE MARCH5"/>
    <property type="match status" value="1"/>
</dbReference>
<dbReference type="STRING" id="72359.L7JZE2"/>
<evidence type="ECO:0000256" key="7">
    <source>
        <dbReference type="ARBA" id="ARBA00023136"/>
    </source>
</evidence>
<dbReference type="PROSITE" id="PS51292">
    <property type="entry name" value="ZF_RING_CH"/>
    <property type="match status" value="1"/>
</dbReference>